<evidence type="ECO:0000256" key="8">
    <source>
        <dbReference type="ARBA" id="ARBA00023204"/>
    </source>
</evidence>
<proteinExistence type="inferred from homology"/>
<organism evidence="13 14">
    <name type="scientific">Serendipita indica (strain DSM 11827)</name>
    <name type="common">Root endophyte fungus</name>
    <name type="synonym">Piriformospora indica</name>
    <dbReference type="NCBI Taxonomy" id="1109443"/>
    <lineage>
        <taxon>Eukaryota</taxon>
        <taxon>Fungi</taxon>
        <taxon>Dikarya</taxon>
        <taxon>Basidiomycota</taxon>
        <taxon>Agaricomycotina</taxon>
        <taxon>Agaricomycetes</taxon>
        <taxon>Sebacinales</taxon>
        <taxon>Serendipitaceae</taxon>
        <taxon>Serendipita</taxon>
    </lineage>
</organism>
<comment type="similarity">
    <text evidence="2 11">Belongs to the DNA mismatch repair MutS family.</text>
</comment>
<dbReference type="GO" id="GO:0030983">
    <property type="term" value="F:mismatched DNA binding"/>
    <property type="evidence" value="ECO:0007669"/>
    <property type="project" value="InterPro"/>
</dbReference>
<dbReference type="GO" id="GO:0006312">
    <property type="term" value="P:mitotic recombination"/>
    <property type="evidence" value="ECO:0007669"/>
    <property type="project" value="TreeGrafter"/>
</dbReference>
<protein>
    <recommendedName>
        <fullName evidence="10">DNA mismatch repair protein MSH2</fullName>
    </recommendedName>
    <alternativeName>
        <fullName evidence="3">DNA mismatch repair protein Msh2</fullName>
    </alternativeName>
</protein>
<dbReference type="InterPro" id="IPR011184">
    <property type="entry name" value="DNA_mismatch_repair_Msh2"/>
</dbReference>
<dbReference type="SMART" id="SM00534">
    <property type="entry name" value="MUTSac"/>
    <property type="match status" value="1"/>
</dbReference>
<evidence type="ECO:0000256" key="10">
    <source>
        <dbReference type="ARBA" id="ARBA00073545"/>
    </source>
</evidence>
<name>G4TEW2_SERID</name>
<dbReference type="InterPro" id="IPR036187">
    <property type="entry name" value="DNA_mismatch_repair_MutS_sf"/>
</dbReference>
<comment type="subcellular location">
    <subcellularLocation>
        <location evidence="1">Nucleus</location>
    </subcellularLocation>
</comment>
<dbReference type="Pfam" id="PF05188">
    <property type="entry name" value="MutS_II"/>
    <property type="match status" value="1"/>
</dbReference>
<dbReference type="Pfam" id="PF05192">
    <property type="entry name" value="MutS_III"/>
    <property type="match status" value="1"/>
</dbReference>
<keyword evidence="7 11" id="KW-0238">DNA-binding</keyword>
<dbReference type="SUPFAM" id="SSF52540">
    <property type="entry name" value="P-loop containing nucleoside triphosphate hydrolases"/>
    <property type="match status" value="1"/>
</dbReference>
<evidence type="ECO:0000256" key="6">
    <source>
        <dbReference type="ARBA" id="ARBA00022840"/>
    </source>
</evidence>
<dbReference type="GO" id="GO:0140664">
    <property type="term" value="F:ATP-dependent DNA damage sensor activity"/>
    <property type="evidence" value="ECO:0007669"/>
    <property type="project" value="InterPro"/>
</dbReference>
<accession>G4TEW2</accession>
<dbReference type="InterPro" id="IPR016151">
    <property type="entry name" value="DNA_mismatch_repair_MutS_N"/>
</dbReference>
<evidence type="ECO:0000313" key="13">
    <source>
        <dbReference type="EMBL" id="CCA69819.1"/>
    </source>
</evidence>
<evidence type="ECO:0000256" key="11">
    <source>
        <dbReference type="RuleBase" id="RU003756"/>
    </source>
</evidence>
<dbReference type="InterPro" id="IPR007861">
    <property type="entry name" value="DNA_mismatch_repair_MutS_clamp"/>
</dbReference>
<dbReference type="Proteomes" id="UP000007148">
    <property type="component" value="Unassembled WGS sequence"/>
</dbReference>
<keyword evidence="9" id="KW-0539">Nucleus</keyword>
<dbReference type="Gene3D" id="3.40.50.300">
    <property type="entry name" value="P-loop containing nucleotide triphosphate hydrolases"/>
    <property type="match status" value="1"/>
</dbReference>
<keyword evidence="8 11" id="KW-0234">DNA repair</keyword>
<dbReference type="SUPFAM" id="SSF48334">
    <property type="entry name" value="DNA repair protein MutS, domain III"/>
    <property type="match status" value="1"/>
</dbReference>
<feature type="domain" description="DNA mismatch repair proteins mutS family" evidence="12">
    <location>
        <begin position="734"/>
        <end position="750"/>
    </location>
</feature>
<dbReference type="Pfam" id="PF05190">
    <property type="entry name" value="MutS_IV"/>
    <property type="match status" value="1"/>
</dbReference>
<sequence>MLMQDNATELGFCAWFSKLPAKRDDTVRLFERGDYYTAHGADAHFIAQEVYRTNSVIKSLGKKAAPLPSVTLSSTLAKEFLRDALTIKQLKIEIWVPEGGKKSAAKFELSRQASPGNLQEVEDLIFANTDMTTAPIVLSIRIAKVDNIRTIGTAFADATIRKIGVSQFAENDLFGNLESLIVQLGVKECIMQTEGKTADYDLSKLRQVLERCNTVVTERKPVEFSTKDVEQDLTRLLSGNQQVTALPVFDLRVAMSATAGLIRYLDLMRDSSNFGHYTLSQYDLGQYMRLDASAIQALTLLPGPGDSATKNTSVLGLLNKCKTAQGGRLLGQWLKLPLVNLHEINRRLNLVEIFVKDSSSRRALQDDFLRYMPDMHRICKRFHKKVASLEDVIRVYQAAIRVPDLIEKLNDIDTEEYADSVLIAEQYTTAFQKFDDNITKFKEMVEQTIDLDQLKNHQYIIKPDYDEQLQSLADQIAEVVSALDEEHERVSRDLGLDMDKKLHLENNPTHGYCFRVSKNDSKVVEKKKDYTELSTQKAGVLFTTKTLKRHSVEYSELRERYNRVQSTLVAEVVSIASGYTPVLEAVDDIIAHLDVIVSFAHVSANAPSNYVKPVVTEKGTGNLLLKEARHPCLEVQEDISFIPNDVEMIRGKSEFHIITGPNTGGKSTYARQIGVIALMAQVGCFVPCESAEIPIFDCILARVGAGDSQLKGVSTFMAEMLESAAILKTATPNSLIIIDELGRGTSTADGFGIAWAISEYIATTIRAFCLFATHFHELTTLSQQIPHVKNAHVVAHVSEGEGSKEKEITLLYKVEEGPSDQSFGIHVAQLCNFPESVVKHAKRKAEELEDFGNEGDTMMFSKADIDEGTKIVEEFFRDFANGSGGDSMEVDDEDPEAQLQALRECFARHREKLEGNPWCKSILDEL</sequence>
<dbReference type="InterPro" id="IPR036678">
    <property type="entry name" value="MutS_con_dom_sf"/>
</dbReference>
<dbReference type="FunCoup" id="G4TEW2">
    <property type="interactions" value="786"/>
</dbReference>
<dbReference type="SMART" id="SM00533">
    <property type="entry name" value="MUTSd"/>
    <property type="match status" value="1"/>
</dbReference>
<dbReference type="EMBL" id="CAFZ01000065">
    <property type="protein sequence ID" value="CCA69819.1"/>
    <property type="molecule type" value="Genomic_DNA"/>
</dbReference>
<dbReference type="GO" id="GO:0006298">
    <property type="term" value="P:mismatch repair"/>
    <property type="evidence" value="ECO:0007669"/>
    <property type="project" value="InterPro"/>
</dbReference>
<dbReference type="InterPro" id="IPR007695">
    <property type="entry name" value="DNA_mismatch_repair_MutS-lik_N"/>
</dbReference>
<dbReference type="PROSITE" id="PS00486">
    <property type="entry name" value="DNA_MISMATCH_REPAIR_2"/>
    <property type="match status" value="1"/>
</dbReference>
<dbReference type="InterPro" id="IPR027417">
    <property type="entry name" value="P-loop_NTPase"/>
</dbReference>
<dbReference type="InterPro" id="IPR000432">
    <property type="entry name" value="DNA_mismatch_repair_MutS_C"/>
</dbReference>
<dbReference type="Pfam" id="PF01624">
    <property type="entry name" value="MutS_I"/>
    <property type="match status" value="1"/>
</dbReference>
<dbReference type="GO" id="GO:0032301">
    <property type="term" value="C:MutSalpha complex"/>
    <property type="evidence" value="ECO:0007669"/>
    <property type="project" value="TreeGrafter"/>
</dbReference>
<keyword evidence="14" id="KW-1185">Reference proteome</keyword>
<dbReference type="STRING" id="1109443.G4TEW2"/>
<evidence type="ECO:0000259" key="12">
    <source>
        <dbReference type="PROSITE" id="PS00486"/>
    </source>
</evidence>
<evidence type="ECO:0000256" key="3">
    <source>
        <dbReference type="ARBA" id="ARBA00019549"/>
    </source>
</evidence>
<keyword evidence="4 11" id="KW-0547">Nucleotide-binding</keyword>
<dbReference type="InterPro" id="IPR007696">
    <property type="entry name" value="DNA_mismatch_repair_MutS_core"/>
</dbReference>
<dbReference type="PANTHER" id="PTHR11361">
    <property type="entry name" value="DNA MISMATCH REPAIR PROTEIN MUTS FAMILY MEMBER"/>
    <property type="match status" value="1"/>
</dbReference>
<keyword evidence="5 11" id="KW-0227">DNA damage</keyword>
<evidence type="ECO:0000256" key="5">
    <source>
        <dbReference type="ARBA" id="ARBA00022763"/>
    </source>
</evidence>
<dbReference type="SUPFAM" id="SSF53150">
    <property type="entry name" value="DNA repair protein MutS, domain II"/>
    <property type="match status" value="1"/>
</dbReference>
<dbReference type="InterPro" id="IPR032642">
    <property type="entry name" value="Msh2_ATP-bd"/>
</dbReference>
<dbReference type="OrthoDB" id="121051at2759"/>
<dbReference type="InterPro" id="IPR007860">
    <property type="entry name" value="DNA_mmatch_repair_MutS_con_dom"/>
</dbReference>
<dbReference type="FunFam" id="3.30.420.110:FF:000002">
    <property type="entry name" value="DNA mismatch repair protein"/>
    <property type="match status" value="1"/>
</dbReference>
<dbReference type="FunFam" id="1.10.1420.10:FF:000003">
    <property type="entry name" value="DNA mismatch repair protein"/>
    <property type="match status" value="1"/>
</dbReference>
<comment type="caution">
    <text evidence="13">The sequence shown here is derived from an EMBL/GenBank/DDBJ whole genome shotgun (WGS) entry which is preliminary data.</text>
</comment>
<evidence type="ECO:0000256" key="1">
    <source>
        <dbReference type="ARBA" id="ARBA00004123"/>
    </source>
</evidence>
<evidence type="ECO:0000256" key="4">
    <source>
        <dbReference type="ARBA" id="ARBA00022741"/>
    </source>
</evidence>
<evidence type="ECO:0000256" key="9">
    <source>
        <dbReference type="ARBA" id="ARBA00023242"/>
    </source>
</evidence>
<dbReference type="PIRSF" id="PIRSF005813">
    <property type="entry name" value="MSH2"/>
    <property type="match status" value="1"/>
</dbReference>
<dbReference type="PANTHER" id="PTHR11361:SF35">
    <property type="entry name" value="DNA MISMATCH REPAIR PROTEIN MSH2"/>
    <property type="match status" value="1"/>
</dbReference>
<dbReference type="Gene3D" id="3.40.1170.10">
    <property type="entry name" value="DNA repair protein MutS, domain I"/>
    <property type="match status" value="1"/>
</dbReference>
<dbReference type="Gene3D" id="1.10.1420.10">
    <property type="match status" value="2"/>
</dbReference>
<gene>
    <name evidence="13" type="ORF">PIIN_03759</name>
</gene>
<dbReference type="NCBIfam" id="NF003810">
    <property type="entry name" value="PRK05399.1"/>
    <property type="match status" value="1"/>
</dbReference>
<dbReference type="OMA" id="LVRFPQK"/>
<dbReference type="AlphaFoldDB" id="G4TEW2"/>
<dbReference type="GO" id="GO:0005524">
    <property type="term" value="F:ATP binding"/>
    <property type="evidence" value="ECO:0007669"/>
    <property type="project" value="UniProtKB-KW"/>
</dbReference>
<dbReference type="InParanoid" id="G4TEW2"/>
<comment type="function">
    <text evidence="11">Component of the post-replicative DNA mismatch repair system (MMR).</text>
</comment>
<keyword evidence="6" id="KW-0067">ATP-binding</keyword>
<reference evidence="13 14" key="1">
    <citation type="journal article" date="2011" name="PLoS Pathog.">
        <title>Endophytic Life Strategies Decoded by Genome and Transcriptome Analyses of the Mutualistic Root Symbiont Piriformospora indica.</title>
        <authorList>
            <person name="Zuccaro A."/>
            <person name="Lahrmann U."/>
            <person name="Guldener U."/>
            <person name="Langen G."/>
            <person name="Pfiffi S."/>
            <person name="Biedenkopf D."/>
            <person name="Wong P."/>
            <person name="Samans B."/>
            <person name="Grimm C."/>
            <person name="Basiewicz M."/>
            <person name="Murat C."/>
            <person name="Martin F."/>
            <person name="Kogel K.H."/>
        </authorList>
    </citation>
    <scope>NUCLEOTIDE SEQUENCE [LARGE SCALE GENOMIC DNA]</scope>
    <source>
        <strain evidence="13 14">DSM 11827</strain>
    </source>
</reference>
<evidence type="ECO:0000313" key="14">
    <source>
        <dbReference type="Proteomes" id="UP000007148"/>
    </source>
</evidence>
<dbReference type="HOGENOM" id="CLU_002472_10_0_1"/>
<evidence type="ECO:0000256" key="2">
    <source>
        <dbReference type="ARBA" id="ARBA00006271"/>
    </source>
</evidence>
<dbReference type="eggNOG" id="KOG0219">
    <property type="taxonomic scope" value="Eukaryota"/>
</dbReference>
<dbReference type="Gene3D" id="3.30.420.110">
    <property type="entry name" value="MutS, connector domain"/>
    <property type="match status" value="1"/>
</dbReference>
<dbReference type="Pfam" id="PF00488">
    <property type="entry name" value="MutS_V"/>
    <property type="match status" value="1"/>
</dbReference>
<evidence type="ECO:0000256" key="7">
    <source>
        <dbReference type="ARBA" id="ARBA00023125"/>
    </source>
</evidence>
<dbReference type="FunFam" id="3.40.50.300:FF:000523">
    <property type="entry name" value="DNA mismatch repair protein"/>
    <property type="match status" value="1"/>
</dbReference>
<dbReference type="InterPro" id="IPR045076">
    <property type="entry name" value="MutS"/>
</dbReference>
<dbReference type="CDD" id="cd03285">
    <property type="entry name" value="ABC_MSH2_euk"/>
    <property type="match status" value="1"/>
</dbReference>